<dbReference type="GO" id="GO:0046961">
    <property type="term" value="F:proton-transporting ATPase activity, rotational mechanism"/>
    <property type="evidence" value="ECO:0007669"/>
    <property type="project" value="InterPro"/>
</dbReference>
<proteinExistence type="inferred from homology"/>
<dbReference type="GO" id="GO:0042777">
    <property type="term" value="P:proton motive force-driven plasma membrane ATP synthesis"/>
    <property type="evidence" value="ECO:0007669"/>
    <property type="project" value="UniProtKB-UniRule"/>
</dbReference>
<keyword evidence="2 6" id="KW-0813">Transport</keyword>
<comment type="function">
    <text evidence="6">Component of the A-type ATP synthase that produces ATP from ADP in the presence of a proton gradient across the membrane.</text>
</comment>
<dbReference type="InterPro" id="IPR014272">
    <property type="entry name" value="ATPase_V0-cplx_csu"/>
</dbReference>
<dbReference type="GO" id="GO:0033179">
    <property type="term" value="C:proton-transporting V-type ATPase, V0 domain"/>
    <property type="evidence" value="ECO:0007669"/>
    <property type="project" value="InterPro"/>
</dbReference>
<reference evidence="7 8" key="2">
    <citation type="submission" date="2019-04" db="EMBL/GenBank/DDBJ databases">
        <authorList>
            <person name="Yang S."/>
            <person name="Wei W."/>
        </authorList>
    </citation>
    <scope>NUCLEOTIDE SEQUENCE [LARGE SCALE GENOMIC DNA]</scope>
    <source>
        <strain evidence="8">ZP60</strain>
    </source>
</reference>
<evidence type="ECO:0000313" key="7">
    <source>
        <dbReference type="EMBL" id="QCD65865.1"/>
    </source>
</evidence>
<dbReference type="InterPro" id="IPR036079">
    <property type="entry name" value="ATPase_csu/dsu_sf"/>
</dbReference>
<evidence type="ECO:0000256" key="4">
    <source>
        <dbReference type="ARBA" id="ARBA00023065"/>
    </source>
</evidence>
<dbReference type="InterPro" id="IPR044911">
    <property type="entry name" value="V-type_ATPase_csu/dsu_dom_3"/>
</dbReference>
<gene>
    <name evidence="6" type="primary">atpC</name>
    <name evidence="7" type="ORF">E5139_09560</name>
</gene>
<evidence type="ECO:0000256" key="2">
    <source>
        <dbReference type="ARBA" id="ARBA00022448"/>
    </source>
</evidence>
<dbReference type="PANTHER" id="PTHR38682:SF1">
    <property type="entry name" value="V-TYPE ATP SYNTHASE SUBUNIT C"/>
    <property type="match status" value="1"/>
</dbReference>
<name>A0A4D6KF37_9EURY</name>
<evidence type="ECO:0000256" key="1">
    <source>
        <dbReference type="ARBA" id="ARBA00006709"/>
    </source>
</evidence>
<reference evidence="7 8" key="1">
    <citation type="submission" date="2019-04" db="EMBL/GenBank/DDBJ databases">
        <title>Complete genome sequence of Arthrobacter sp. ZXY-2 associated with effective atrazine degradation and salt adaptation.</title>
        <authorList>
            <person name="Zhao X."/>
        </authorList>
    </citation>
    <scope>NUCLEOTIDE SEQUENCE [LARGE SCALE GENOMIC DNA]</scope>
    <source>
        <strain evidence="8">ZP60</strain>
    </source>
</reference>
<comment type="subunit">
    <text evidence="6">Has multiple subunits with at least A(3), B(3), C, D, E, F, H, I and proteolipid K(x).</text>
</comment>
<dbReference type="Gene3D" id="1.10.132.50">
    <property type="entry name" value="ATP synthase (C/AC39) subunit, domain 3"/>
    <property type="match status" value="1"/>
</dbReference>
<dbReference type="GO" id="GO:0046933">
    <property type="term" value="F:proton-transporting ATP synthase activity, rotational mechanism"/>
    <property type="evidence" value="ECO:0007669"/>
    <property type="project" value="UniProtKB-UniRule"/>
</dbReference>
<evidence type="ECO:0000256" key="5">
    <source>
        <dbReference type="ARBA" id="ARBA00023310"/>
    </source>
</evidence>
<evidence type="ECO:0000256" key="6">
    <source>
        <dbReference type="HAMAP-Rule" id="MF_00314"/>
    </source>
</evidence>
<keyword evidence="5 6" id="KW-0066">ATP synthesis</keyword>
<keyword evidence="3 6" id="KW-0375">Hydrogen ion transport</keyword>
<dbReference type="AlphaFoldDB" id="A0A4D6KF37"/>
<sequence>MTVRFEEQNWESANYEYVITRVRSRRAKLFDDDDYRKLVRMGPSEISRFMEETEYETEMNALGARYSGVDLVEYALNRNLAKHFEDLLRWSDGRLYDYVARYLRKFDVWNVKTIVRGIYSEADAKEVEDDLIRAGELSEQLLDQLVAAGSIEEVVELLDGTIFGDDLAEAYQDYEDSGVLVPLENALDRAFYDVLLSGLPTQPEVDSPTGLYVSFLTAEIDFRNLRNALRLARSGAEIDPAEYHIEGGRLFDADEIGALATSTDQLVQRVRESTYGDDLDAALDTLEAADSLIEFEYALDAALLEYSDQLSNRYPLSVCPVLSYILAKEREVDNIRAIARGREAGLDSDEIEQELVIL</sequence>
<dbReference type="Pfam" id="PF01992">
    <property type="entry name" value="vATP-synt_AC39"/>
    <property type="match status" value="1"/>
</dbReference>
<dbReference type="SUPFAM" id="SSF103486">
    <property type="entry name" value="V-type ATP synthase subunit C"/>
    <property type="match status" value="1"/>
</dbReference>
<dbReference type="Proteomes" id="UP000297053">
    <property type="component" value="Chromosome"/>
</dbReference>
<dbReference type="OMA" id="LRKFDVW"/>
<dbReference type="RefSeq" id="WP_015762246.1">
    <property type="nucleotide sequence ID" value="NZ_CP039375.1"/>
</dbReference>
<dbReference type="KEGG" id="halz:E5139_09560"/>
<evidence type="ECO:0000256" key="3">
    <source>
        <dbReference type="ARBA" id="ARBA00022781"/>
    </source>
</evidence>
<dbReference type="HAMAP" id="MF_00314">
    <property type="entry name" value="ATP_synth_C_arch"/>
    <property type="match status" value="1"/>
</dbReference>
<dbReference type="InterPro" id="IPR050873">
    <property type="entry name" value="V-ATPase_V0D/AC39_subunit"/>
</dbReference>
<dbReference type="InterPro" id="IPR002843">
    <property type="entry name" value="ATPase_V0-cplx_csu/dsu"/>
</dbReference>
<keyword evidence="4 6" id="KW-0406">Ion transport</keyword>
<dbReference type="GO" id="GO:0005524">
    <property type="term" value="F:ATP binding"/>
    <property type="evidence" value="ECO:0007669"/>
    <property type="project" value="UniProtKB-UniRule"/>
</dbReference>
<dbReference type="GeneID" id="42179182"/>
<dbReference type="EMBL" id="CP039375">
    <property type="protein sequence ID" value="QCD65865.1"/>
    <property type="molecule type" value="Genomic_DNA"/>
</dbReference>
<dbReference type="Gene3D" id="1.20.1690.10">
    <property type="entry name" value="V-type ATP synthase subunit C domain"/>
    <property type="match status" value="2"/>
</dbReference>
<dbReference type="GO" id="GO:0005886">
    <property type="term" value="C:plasma membrane"/>
    <property type="evidence" value="ECO:0007669"/>
    <property type="project" value="UniProtKB-SubCell"/>
</dbReference>
<dbReference type="NCBIfam" id="NF002265">
    <property type="entry name" value="PRK01198.1-1"/>
    <property type="match status" value="1"/>
</dbReference>
<evidence type="ECO:0000313" key="8">
    <source>
        <dbReference type="Proteomes" id="UP000297053"/>
    </source>
</evidence>
<comment type="subcellular location">
    <subcellularLocation>
        <location evidence="6">Cell membrane</location>
        <topology evidence="6">Peripheral membrane protein</topology>
    </subcellularLocation>
</comment>
<dbReference type="InterPro" id="IPR035067">
    <property type="entry name" value="V-type_ATPase_csu/dsu"/>
</dbReference>
<keyword evidence="6" id="KW-1003">Cell membrane</keyword>
<accession>A0A4D6KF37</accession>
<comment type="similarity">
    <text evidence="1 6">Belongs to the V-ATPase V0D/AC39 subunit family.</text>
</comment>
<keyword evidence="6" id="KW-0472">Membrane</keyword>
<organism evidence="7 8">
    <name type="scientific">Halomicrobium mukohataei</name>
    <dbReference type="NCBI Taxonomy" id="57705"/>
    <lineage>
        <taxon>Archaea</taxon>
        <taxon>Methanobacteriati</taxon>
        <taxon>Methanobacteriota</taxon>
        <taxon>Stenosarchaea group</taxon>
        <taxon>Halobacteria</taxon>
        <taxon>Halobacteriales</taxon>
        <taxon>Haloarculaceae</taxon>
        <taxon>Halomicrobium</taxon>
    </lineage>
</organism>
<protein>
    <recommendedName>
        <fullName evidence="6">A-type ATP synthase subunit C</fullName>
    </recommendedName>
</protein>
<dbReference type="PANTHER" id="PTHR38682">
    <property type="entry name" value="V-TYPE ATP SYNTHASE SUBUNIT C"/>
    <property type="match status" value="1"/>
</dbReference>
<dbReference type="NCBIfam" id="TIGR02923">
    <property type="entry name" value="AhaC"/>
    <property type="match status" value="1"/>
</dbReference>